<dbReference type="Gene3D" id="3.40.50.2300">
    <property type="match status" value="1"/>
</dbReference>
<dbReference type="EMBL" id="RJTM01000025">
    <property type="protein sequence ID" value="RNL91712.1"/>
    <property type="molecule type" value="Genomic_DNA"/>
</dbReference>
<feature type="domain" description="Response regulatory" evidence="5">
    <location>
        <begin position="5"/>
        <end position="123"/>
    </location>
</feature>
<dbReference type="CDD" id="cd06170">
    <property type="entry name" value="LuxR_C_like"/>
    <property type="match status" value="1"/>
</dbReference>
<dbReference type="InterPro" id="IPR011006">
    <property type="entry name" value="CheY-like_superfamily"/>
</dbReference>
<reference evidence="6 7" key="1">
    <citation type="submission" date="2018-10" db="EMBL/GenBank/DDBJ databases">
        <title>Sinomicrobium pectinilyticum sp. nov., a pectinase-producing bacterium isolated from alkaline and saline soil, and emended description of the genus Sinomicrobium.</title>
        <authorList>
            <person name="Cheng B."/>
            <person name="Li C."/>
            <person name="Lai Q."/>
            <person name="Du M."/>
            <person name="Shao Z."/>
            <person name="Xu P."/>
            <person name="Yang C."/>
        </authorList>
    </citation>
    <scope>NUCLEOTIDE SEQUENCE [LARGE SCALE GENOMIC DNA]</scope>
    <source>
        <strain evidence="6 7">5DNS001</strain>
    </source>
</reference>
<dbReference type="InterPro" id="IPR016032">
    <property type="entry name" value="Sig_transdc_resp-reg_C-effctor"/>
</dbReference>
<dbReference type="InterPro" id="IPR000792">
    <property type="entry name" value="Tscrpt_reg_LuxR_C"/>
</dbReference>
<dbReference type="GO" id="GO:0000160">
    <property type="term" value="P:phosphorelay signal transduction system"/>
    <property type="evidence" value="ECO:0007669"/>
    <property type="project" value="InterPro"/>
</dbReference>
<keyword evidence="2 6" id="KW-0238">DNA-binding</keyword>
<gene>
    <name evidence="6" type="ORF">ED312_04115</name>
</gene>
<dbReference type="SUPFAM" id="SSF46894">
    <property type="entry name" value="C-terminal effector domain of the bipartite response regulators"/>
    <property type="match status" value="1"/>
</dbReference>
<name>A0A3N0EVC7_SINP1</name>
<dbReference type="PROSITE" id="PS50110">
    <property type="entry name" value="RESPONSE_REGULATORY"/>
    <property type="match status" value="1"/>
</dbReference>
<evidence type="ECO:0000256" key="3">
    <source>
        <dbReference type="PROSITE-ProRule" id="PRU00169"/>
    </source>
</evidence>
<dbReference type="OrthoDB" id="9797341at2"/>
<dbReference type="InterPro" id="IPR058245">
    <property type="entry name" value="NreC/VraR/RcsB-like_REC"/>
</dbReference>
<dbReference type="AlphaFoldDB" id="A0A3N0EVC7"/>
<dbReference type="InterPro" id="IPR039420">
    <property type="entry name" value="WalR-like"/>
</dbReference>
<feature type="modified residue" description="4-aspartylphosphate" evidence="3">
    <location>
        <position position="58"/>
    </location>
</feature>
<dbReference type="CDD" id="cd17535">
    <property type="entry name" value="REC_NarL-like"/>
    <property type="match status" value="1"/>
</dbReference>
<comment type="caution">
    <text evidence="6">The sequence shown here is derived from an EMBL/GenBank/DDBJ whole genome shotgun (WGS) entry which is preliminary data.</text>
</comment>
<evidence type="ECO:0000259" key="5">
    <source>
        <dbReference type="PROSITE" id="PS50110"/>
    </source>
</evidence>
<dbReference type="Proteomes" id="UP000267469">
    <property type="component" value="Unassembled WGS sequence"/>
</dbReference>
<dbReference type="PANTHER" id="PTHR43214">
    <property type="entry name" value="TWO-COMPONENT RESPONSE REGULATOR"/>
    <property type="match status" value="1"/>
</dbReference>
<dbReference type="SMART" id="SM00448">
    <property type="entry name" value="REC"/>
    <property type="match status" value="1"/>
</dbReference>
<dbReference type="SUPFAM" id="SSF52172">
    <property type="entry name" value="CheY-like"/>
    <property type="match status" value="1"/>
</dbReference>
<feature type="domain" description="HTH luxR-type" evidence="4">
    <location>
        <begin position="145"/>
        <end position="210"/>
    </location>
</feature>
<proteinExistence type="predicted"/>
<accession>A0A3N0EVC7</accession>
<dbReference type="Pfam" id="PF00072">
    <property type="entry name" value="Response_reg"/>
    <property type="match status" value="1"/>
</dbReference>
<sequence>MNKNGIAIVDDHLLFAQSLTSLIATLDKYEVLFHSLNGEDFICKLSTQTTVPNLVLLDINMPVMDGLETMGWIKENYPALRVLALSMDDREETIIKMLRLGARGYLLKDIHPDIFEKALDDVLIKGFYFSDRITNTILDSIDKKEETDKLRLKEREMEFLKLACTERTYKEIAEDMFLSPKTIDGYREVLFEKLEVKSRIGLVLYAIKNKLIEV</sequence>
<evidence type="ECO:0000313" key="6">
    <source>
        <dbReference type="EMBL" id="RNL91712.1"/>
    </source>
</evidence>
<protein>
    <submittedName>
        <fullName evidence="6">DNA-binding response regulator</fullName>
    </submittedName>
</protein>
<evidence type="ECO:0000256" key="2">
    <source>
        <dbReference type="ARBA" id="ARBA00023125"/>
    </source>
</evidence>
<evidence type="ECO:0000313" key="7">
    <source>
        <dbReference type="Proteomes" id="UP000267469"/>
    </source>
</evidence>
<dbReference type="RefSeq" id="WP_123214742.1">
    <property type="nucleotide sequence ID" value="NZ_RJTM01000025.1"/>
</dbReference>
<dbReference type="PROSITE" id="PS50043">
    <property type="entry name" value="HTH_LUXR_2"/>
    <property type="match status" value="1"/>
</dbReference>
<organism evidence="6 7">
    <name type="scientific">Sinomicrobium pectinilyticum</name>
    <dbReference type="NCBI Taxonomy" id="1084421"/>
    <lineage>
        <taxon>Bacteria</taxon>
        <taxon>Pseudomonadati</taxon>
        <taxon>Bacteroidota</taxon>
        <taxon>Flavobacteriia</taxon>
        <taxon>Flavobacteriales</taxon>
        <taxon>Flavobacteriaceae</taxon>
        <taxon>Sinomicrobium</taxon>
    </lineage>
</organism>
<dbReference type="GO" id="GO:0006355">
    <property type="term" value="P:regulation of DNA-templated transcription"/>
    <property type="evidence" value="ECO:0007669"/>
    <property type="project" value="InterPro"/>
</dbReference>
<dbReference type="GO" id="GO:0003677">
    <property type="term" value="F:DNA binding"/>
    <property type="evidence" value="ECO:0007669"/>
    <property type="project" value="UniProtKB-KW"/>
</dbReference>
<dbReference type="PANTHER" id="PTHR43214:SF43">
    <property type="entry name" value="TWO-COMPONENT RESPONSE REGULATOR"/>
    <property type="match status" value="1"/>
</dbReference>
<dbReference type="Pfam" id="PF00196">
    <property type="entry name" value="GerE"/>
    <property type="match status" value="1"/>
</dbReference>
<keyword evidence="7" id="KW-1185">Reference proteome</keyword>
<dbReference type="SMART" id="SM00421">
    <property type="entry name" value="HTH_LUXR"/>
    <property type="match status" value="1"/>
</dbReference>
<evidence type="ECO:0000256" key="1">
    <source>
        <dbReference type="ARBA" id="ARBA00022553"/>
    </source>
</evidence>
<keyword evidence="1 3" id="KW-0597">Phosphoprotein</keyword>
<dbReference type="InterPro" id="IPR001789">
    <property type="entry name" value="Sig_transdc_resp-reg_receiver"/>
</dbReference>
<evidence type="ECO:0000259" key="4">
    <source>
        <dbReference type="PROSITE" id="PS50043"/>
    </source>
</evidence>